<accession>A0ABS3W5L1</accession>
<evidence type="ECO:0000313" key="3">
    <source>
        <dbReference type="Proteomes" id="UP000670947"/>
    </source>
</evidence>
<dbReference type="InterPro" id="IPR013783">
    <property type="entry name" value="Ig-like_fold"/>
</dbReference>
<protein>
    <recommendedName>
        <fullName evidence="4">Chitinase A N-terminal domain-containing protein</fullName>
    </recommendedName>
</protein>
<dbReference type="RefSeq" id="WP_208846497.1">
    <property type="nucleotide sequence ID" value="NZ_JAGGDJ010000002.1"/>
</dbReference>
<evidence type="ECO:0008006" key="4">
    <source>
        <dbReference type="Google" id="ProtNLM"/>
    </source>
</evidence>
<dbReference type="InterPro" id="IPR014756">
    <property type="entry name" value="Ig_E-set"/>
</dbReference>
<proteinExistence type="predicted"/>
<dbReference type="Proteomes" id="UP000670947">
    <property type="component" value="Unassembled WGS sequence"/>
</dbReference>
<dbReference type="EMBL" id="JAGGDJ010000002">
    <property type="protein sequence ID" value="MBO7743471.1"/>
    <property type="molecule type" value="Genomic_DNA"/>
</dbReference>
<reference evidence="2 3" key="1">
    <citation type="submission" date="2021-03" db="EMBL/GenBank/DDBJ databases">
        <title>Paenibacillus artemisicola MWE-103 whole genome sequence.</title>
        <authorList>
            <person name="Ham Y.J."/>
        </authorList>
    </citation>
    <scope>NUCLEOTIDE SEQUENCE [LARGE SCALE GENOMIC DNA]</scope>
    <source>
        <strain evidence="2 3">MWE-103</strain>
    </source>
</reference>
<keyword evidence="3" id="KW-1185">Reference proteome</keyword>
<gene>
    <name evidence="2" type="ORF">I8J29_04650</name>
</gene>
<evidence type="ECO:0000313" key="2">
    <source>
        <dbReference type="EMBL" id="MBO7743471.1"/>
    </source>
</evidence>
<evidence type="ECO:0000256" key="1">
    <source>
        <dbReference type="SAM" id="MobiDB-lite"/>
    </source>
</evidence>
<feature type="region of interest" description="Disordered" evidence="1">
    <location>
        <begin position="1"/>
        <end position="22"/>
    </location>
</feature>
<comment type="caution">
    <text evidence="2">The sequence shown here is derived from an EMBL/GenBank/DDBJ whole genome shotgun (WGS) entry which is preliminary data.</text>
</comment>
<dbReference type="SUPFAM" id="SSF81296">
    <property type="entry name" value="E set domains"/>
    <property type="match status" value="2"/>
</dbReference>
<sequence length="154" mass="16620">MLIDTQTLADDAPNPQSAVTSVSGRKNGAYRYYAELINAYGTTRSDEWTVNVTQAEPAEPVLANDNWDGDGSYSVNMNLWWGTNGATYRLYENGVLIDTQTLAAQSPQAQSAATPIAGRPAGIYEYRCEIENDAGTTSSEVMVVTVNESVAKQA</sequence>
<name>A0ABS3W5L1_9BACL</name>
<organism evidence="2 3">
    <name type="scientific">Paenibacillus artemisiicola</name>
    <dbReference type="NCBI Taxonomy" id="1172618"/>
    <lineage>
        <taxon>Bacteria</taxon>
        <taxon>Bacillati</taxon>
        <taxon>Bacillota</taxon>
        <taxon>Bacilli</taxon>
        <taxon>Bacillales</taxon>
        <taxon>Paenibacillaceae</taxon>
        <taxon>Paenibacillus</taxon>
    </lineage>
</organism>
<dbReference type="Gene3D" id="2.60.40.10">
    <property type="entry name" value="Immunoglobulins"/>
    <property type="match status" value="2"/>
</dbReference>